<evidence type="ECO:0000313" key="2">
    <source>
        <dbReference type="Proteomes" id="UP001150581"/>
    </source>
</evidence>
<dbReference type="EMBL" id="JANBPG010000611">
    <property type="protein sequence ID" value="KAJ1895063.1"/>
    <property type="molecule type" value="Genomic_DNA"/>
</dbReference>
<evidence type="ECO:0000313" key="1">
    <source>
        <dbReference type="EMBL" id="KAJ1895063.1"/>
    </source>
</evidence>
<gene>
    <name evidence="1" type="ORF">LPJ66_004812</name>
</gene>
<organism evidence="1 2">
    <name type="scientific">Kickxella alabastrina</name>
    <dbReference type="NCBI Taxonomy" id="61397"/>
    <lineage>
        <taxon>Eukaryota</taxon>
        <taxon>Fungi</taxon>
        <taxon>Fungi incertae sedis</taxon>
        <taxon>Zoopagomycota</taxon>
        <taxon>Kickxellomycotina</taxon>
        <taxon>Kickxellomycetes</taxon>
        <taxon>Kickxellales</taxon>
        <taxon>Kickxellaceae</taxon>
        <taxon>Kickxella</taxon>
    </lineage>
</organism>
<sequence>MHAAIATTTVPLRSLPPAPTSIITIMMITTAAAAPPPATHQAGGVSGRYGFLIIFNSLTLFITLVPQLTEYSHNNGVSVSLPWGLGALPGLLQFTNGLVVVYRAVQALREGVEHLVMGNAHGVSAGGAGGGMGVPCVVMATMCVAVYSALGHRRQQYVGLLVAGAWMLGSAILAGERGELVEPLGCILMAVVMALVGIPTCVQEGKILLLASSDAAAAAGGGGDRTEAERVRALARVPGVVGFEGRTWAVARETYTAVRVEVENESLAADVLEKTADVLKSSGLGAWTVELRLGKSKL</sequence>
<comment type="caution">
    <text evidence="1">The sequence shown here is derived from an EMBL/GenBank/DDBJ whole genome shotgun (WGS) entry which is preliminary data.</text>
</comment>
<dbReference type="Proteomes" id="UP001150581">
    <property type="component" value="Unassembled WGS sequence"/>
</dbReference>
<keyword evidence="2" id="KW-1185">Reference proteome</keyword>
<protein>
    <submittedName>
        <fullName evidence="1">Uncharacterized protein</fullName>
    </submittedName>
</protein>
<proteinExistence type="predicted"/>
<name>A0ACC1IGG8_9FUNG</name>
<reference evidence="1" key="1">
    <citation type="submission" date="2022-07" db="EMBL/GenBank/DDBJ databases">
        <title>Phylogenomic reconstructions and comparative analyses of Kickxellomycotina fungi.</title>
        <authorList>
            <person name="Reynolds N.K."/>
            <person name="Stajich J.E."/>
            <person name="Barry K."/>
            <person name="Grigoriev I.V."/>
            <person name="Crous P."/>
            <person name="Smith M.E."/>
        </authorList>
    </citation>
    <scope>NUCLEOTIDE SEQUENCE</scope>
    <source>
        <strain evidence="1">Benny 63K</strain>
    </source>
</reference>
<accession>A0ACC1IGG8</accession>